<feature type="compositionally biased region" description="Low complexity" evidence="5">
    <location>
        <begin position="1231"/>
        <end position="1259"/>
    </location>
</feature>
<dbReference type="Gene3D" id="1.10.287.110">
    <property type="entry name" value="DnaJ domain"/>
    <property type="match status" value="1"/>
</dbReference>
<dbReference type="SUPFAM" id="SSF46565">
    <property type="entry name" value="Chaperone J-domain"/>
    <property type="match status" value="1"/>
</dbReference>
<dbReference type="SMART" id="SM00220">
    <property type="entry name" value="S_TKc"/>
    <property type="match status" value="1"/>
</dbReference>
<feature type="compositionally biased region" description="Polar residues" evidence="5">
    <location>
        <begin position="1176"/>
        <end position="1185"/>
    </location>
</feature>
<gene>
    <name evidence="11" type="ORF">PEVE_00023362</name>
</gene>
<name>A0ABN8LK31_9CNID</name>
<feature type="domain" description="Protein kinase" evidence="6">
    <location>
        <begin position="34"/>
        <end position="310"/>
    </location>
</feature>
<feature type="region of interest" description="Disordered" evidence="5">
    <location>
        <begin position="323"/>
        <end position="346"/>
    </location>
</feature>
<comment type="caution">
    <text evidence="11">The sequence shown here is derived from an EMBL/GenBank/DDBJ whole genome shotgun (WGS) entry which is preliminary data.</text>
</comment>
<evidence type="ECO:0000259" key="6">
    <source>
        <dbReference type="PROSITE" id="PS50011"/>
    </source>
</evidence>
<evidence type="ECO:0000256" key="1">
    <source>
        <dbReference type="ARBA" id="ARBA00004132"/>
    </source>
</evidence>
<proteinExistence type="inferred from homology"/>
<accession>A0ABN8LK31</accession>
<protein>
    <recommendedName>
        <fullName evidence="13">Cyclin-G-associated kinase</fullName>
    </recommendedName>
</protein>
<sequence length="1423" mass="156990">MAELFRSAFNYISQTGKSGNDFVGQYVELGPVQLRVRKVVAEGGYGFVFVAQDTSTGKEYALKRLMAGDEAANKAILNEITVLKRLRGHPNIVQFYSAASLSEKETEHGMSEYLILTELCSGGELIKLLQERYGQPYAPDKVLKMFYQTCRAVAHMHKQTPPVIHRDLKVENLLISSRGQIKLCDFGSSTTTQVTPDDSWTALQRSLAEDEIQRNTTPMYRAPEMIDLYSNMPVTEKADIWALGCVLFYLCFMEHPFEDSAKLRILNAKYTIPESDAKYTVFHDLIKYMLQVNPANRPDIREVLTGLEAIAIAMDVDLKGKVRDDATQSSGERSPQGSTSGPPQLPASGNSALLGGVVKGANSFFSNIKDMSNKVMQSVAGYVKNDLDLSYITSRIMVMSYPADGIESTYKNNIDDVRSFLDSKYPENYLVINVSPRTYRTEKLSDRVLNCCLVGHRLPPLEKLLSLCRKMYSWLKTDKKHVIVIHCQDGKEASGVIVAALFVFCKLFKNPTGAADMFSIRRCGIGHKVSLTASQERYLLYITQLINNQEMKPHQYSVYIKSVTMHPVPAFNKARNGCRPFIEVYNGEQRILTTVQEIEKMREYNLGDGKVSFPVNFTLQGDVTIVVYHARSTLGGKVQGKVTSMRVFMLQFHTGFIKPSAQKLKYSREELDISKDDEGKFTSRFTVTLDITVDAEEVKSATHTWDTLKIDKLFPQVCFSTKEEYLECQEEFVNADDRESNMVFNCKSNEVEEDADEVTLQPSESADSDSSDGASATKPNKDFFSAINWQEANARSSTNKDSFDDSDDDFGNLRSDGDNTAGHGSSQAHDFFSEREGVETSAQGGMDLFNLKSASSEGMDERLFNFEDSDSDEEEPVISKKTVNVDLLNLGSNIKTQPNEDIHGGTVKTNHVAVTDDMGVDLLNLSPGGSKDSQNVDLFSGTEKSHHRSMKRNKSADDVLSPGLLHDEEEFFSQLGSHSASSSRENVTSFMSPNEDSGTFDPFQTTRTKSPENSSLESGEPDLFDPFSSKRRDEKSSTNEFNPFAARKVESNSSLDPFASSQSASENESFDLFATQKSGSKAQSFDPFGFQPAKISSSTAGSKSNESNFDAFDMLGGASTAASEDLFGVSSSQAPTATVQGQAKSNVDLIGDWGGSSSASFLQPNRVPSPKLPKATNGSIPQSKPKSSDPFADFGNLKSGLPTSSTAPKFPSAATSPKPQKKPGPGTSANPSWSRQSQQPSWQPGAKSSSPAPKAQSKPNYAPSYTMSGSHGVFGDYGQKWSAPKKVGRDEFSDILNAQGFKTTGDQEGEAQTLKALKKEQNKPLDPIRAKVDEWAEGKKGNIRALLCGLHLILWDGEERWEPCGMHNLVKPAQVKKWYRKAVLSVHPDKLTGSPEEALARAIFMELNDAWAIFEQEGSQALY</sequence>
<dbReference type="InterPro" id="IPR008271">
    <property type="entry name" value="Ser/Thr_kinase_AS"/>
</dbReference>
<dbReference type="CDD" id="cd06257">
    <property type="entry name" value="DnaJ"/>
    <property type="match status" value="1"/>
</dbReference>
<feature type="compositionally biased region" description="Polar residues" evidence="5">
    <location>
        <begin position="1051"/>
        <end position="1067"/>
    </location>
</feature>
<dbReference type="PROSITE" id="PS00108">
    <property type="entry name" value="PROTEIN_KINASE_ST"/>
    <property type="match status" value="1"/>
</dbReference>
<dbReference type="PROSITE" id="PS50076">
    <property type="entry name" value="DNAJ_2"/>
    <property type="match status" value="1"/>
</dbReference>
<evidence type="ECO:0000259" key="10">
    <source>
        <dbReference type="PROSITE" id="PS51182"/>
    </source>
</evidence>
<dbReference type="SUPFAM" id="SSF52799">
    <property type="entry name" value="(Phosphotyrosine protein) phosphatases II"/>
    <property type="match status" value="1"/>
</dbReference>
<dbReference type="EMBL" id="CALNXI010000031">
    <property type="protein sequence ID" value="CAH3015897.1"/>
    <property type="molecule type" value="Genomic_DNA"/>
</dbReference>
<dbReference type="InterPro" id="IPR035892">
    <property type="entry name" value="C2_domain_sf"/>
</dbReference>
<evidence type="ECO:0000256" key="4">
    <source>
        <dbReference type="ARBA" id="ARBA00023329"/>
    </source>
</evidence>
<dbReference type="SMART" id="SM01326">
    <property type="entry name" value="PTEN_C2"/>
    <property type="match status" value="1"/>
</dbReference>
<evidence type="ECO:0000259" key="7">
    <source>
        <dbReference type="PROSITE" id="PS50056"/>
    </source>
</evidence>
<dbReference type="InterPro" id="IPR000387">
    <property type="entry name" value="Tyr_Pase_dom"/>
</dbReference>
<dbReference type="InterPro" id="IPR014020">
    <property type="entry name" value="Tensin_C2-dom"/>
</dbReference>
<dbReference type="PANTHER" id="PTHR22967:SF105">
    <property type="entry name" value="CYCLIN-G-ASSOCIATED KINASE"/>
    <property type="match status" value="1"/>
</dbReference>
<keyword evidence="12" id="KW-1185">Reference proteome</keyword>
<comment type="subcellular location">
    <subcellularLocation>
        <location evidence="1">Cytoplasmic vesicle</location>
        <location evidence="1">Clathrin-coated vesicle</location>
    </subcellularLocation>
</comment>
<feature type="domain" description="J" evidence="8">
    <location>
        <begin position="1359"/>
        <end position="1423"/>
    </location>
</feature>
<dbReference type="InterPro" id="IPR001623">
    <property type="entry name" value="DnaJ_domain"/>
</dbReference>
<feature type="compositionally biased region" description="Polar residues" evidence="5">
    <location>
        <begin position="327"/>
        <end position="346"/>
    </location>
</feature>
<feature type="region of interest" description="Disordered" evidence="5">
    <location>
        <begin position="750"/>
        <end position="780"/>
    </location>
</feature>
<dbReference type="PANTHER" id="PTHR22967">
    <property type="entry name" value="SERINE/THREONINE PROTEIN KINASE"/>
    <property type="match status" value="1"/>
</dbReference>
<feature type="domain" description="Tyrosine specific protein phosphatases" evidence="7">
    <location>
        <begin position="462"/>
        <end position="539"/>
    </location>
</feature>
<dbReference type="Proteomes" id="UP001159427">
    <property type="component" value="Unassembled WGS sequence"/>
</dbReference>
<feature type="region of interest" description="Disordered" evidence="5">
    <location>
        <begin position="1147"/>
        <end position="1264"/>
    </location>
</feature>
<feature type="compositionally biased region" description="Basic and acidic residues" evidence="5">
    <location>
        <begin position="1028"/>
        <end position="1037"/>
    </location>
</feature>
<evidence type="ECO:0000256" key="3">
    <source>
        <dbReference type="ARBA" id="ARBA00022741"/>
    </source>
</evidence>
<dbReference type="Gene3D" id="2.60.40.1110">
    <property type="match status" value="1"/>
</dbReference>
<dbReference type="InterPro" id="IPR011009">
    <property type="entry name" value="Kinase-like_dom_sf"/>
</dbReference>
<dbReference type="SMART" id="SM00271">
    <property type="entry name" value="DnaJ"/>
    <property type="match status" value="1"/>
</dbReference>
<feature type="domain" description="C2 tensin-type" evidence="10">
    <location>
        <begin position="555"/>
        <end position="694"/>
    </location>
</feature>
<reference evidence="11 12" key="1">
    <citation type="submission" date="2022-05" db="EMBL/GenBank/DDBJ databases">
        <authorList>
            <consortium name="Genoscope - CEA"/>
            <person name="William W."/>
        </authorList>
    </citation>
    <scope>NUCLEOTIDE SEQUENCE [LARGE SCALE GENOMIC DNA]</scope>
</reference>
<evidence type="ECO:0000313" key="12">
    <source>
        <dbReference type="Proteomes" id="UP001159427"/>
    </source>
</evidence>
<keyword evidence="3" id="KW-0547">Nucleotide-binding</keyword>
<keyword evidence="4" id="KW-0968">Cytoplasmic vesicle</keyword>
<dbReference type="InterPro" id="IPR036869">
    <property type="entry name" value="J_dom_sf"/>
</dbReference>
<evidence type="ECO:0000259" key="9">
    <source>
        <dbReference type="PROSITE" id="PS51181"/>
    </source>
</evidence>
<evidence type="ECO:0000256" key="2">
    <source>
        <dbReference type="ARBA" id="ARBA00005490"/>
    </source>
</evidence>
<dbReference type="Gene3D" id="1.10.510.10">
    <property type="entry name" value="Transferase(Phosphotransferase) domain 1"/>
    <property type="match status" value="1"/>
</dbReference>
<dbReference type="Gene3D" id="3.90.190.10">
    <property type="entry name" value="Protein tyrosine phosphatase superfamily"/>
    <property type="match status" value="1"/>
</dbReference>
<dbReference type="PROSITE" id="PS51181">
    <property type="entry name" value="PPASE_TENSIN"/>
    <property type="match status" value="1"/>
</dbReference>
<dbReference type="InterPro" id="IPR000719">
    <property type="entry name" value="Prot_kinase_dom"/>
</dbReference>
<comment type="similarity">
    <text evidence="2">Belongs to the protein kinase superfamily. AGC Ser/Thr protein kinase family. PKC subfamily.</text>
</comment>
<dbReference type="PROSITE" id="PS50011">
    <property type="entry name" value="PROTEIN_KINASE_DOM"/>
    <property type="match status" value="1"/>
</dbReference>
<dbReference type="Pfam" id="PF10409">
    <property type="entry name" value="PTEN_C2"/>
    <property type="match status" value="1"/>
</dbReference>
<evidence type="ECO:0000259" key="8">
    <source>
        <dbReference type="PROSITE" id="PS50076"/>
    </source>
</evidence>
<feature type="region of interest" description="Disordered" evidence="5">
    <location>
        <begin position="975"/>
        <end position="1072"/>
    </location>
</feature>
<dbReference type="PROSITE" id="PS50056">
    <property type="entry name" value="TYR_PHOSPHATASE_2"/>
    <property type="match status" value="1"/>
</dbReference>
<dbReference type="SUPFAM" id="SSF49562">
    <property type="entry name" value="C2 domain (Calcium/lipid-binding domain, CaLB)"/>
    <property type="match status" value="1"/>
</dbReference>
<evidence type="ECO:0000313" key="11">
    <source>
        <dbReference type="EMBL" id="CAH3015897.1"/>
    </source>
</evidence>
<evidence type="ECO:0008006" key="13">
    <source>
        <dbReference type="Google" id="ProtNLM"/>
    </source>
</evidence>
<dbReference type="SUPFAM" id="SSF56112">
    <property type="entry name" value="Protein kinase-like (PK-like)"/>
    <property type="match status" value="1"/>
</dbReference>
<organism evidence="11 12">
    <name type="scientific">Porites evermanni</name>
    <dbReference type="NCBI Taxonomy" id="104178"/>
    <lineage>
        <taxon>Eukaryota</taxon>
        <taxon>Metazoa</taxon>
        <taxon>Cnidaria</taxon>
        <taxon>Anthozoa</taxon>
        <taxon>Hexacorallia</taxon>
        <taxon>Scleractinia</taxon>
        <taxon>Fungiina</taxon>
        <taxon>Poritidae</taxon>
        <taxon>Porites</taxon>
    </lineage>
</organism>
<evidence type="ECO:0000256" key="5">
    <source>
        <dbReference type="SAM" id="MobiDB-lite"/>
    </source>
</evidence>
<feature type="compositionally biased region" description="Polar residues" evidence="5">
    <location>
        <begin position="1201"/>
        <end position="1218"/>
    </location>
</feature>
<feature type="compositionally biased region" description="Polar residues" evidence="5">
    <location>
        <begin position="975"/>
        <end position="1017"/>
    </location>
</feature>
<dbReference type="InterPro" id="IPR029021">
    <property type="entry name" value="Prot-tyrosine_phosphatase-like"/>
</dbReference>
<feature type="region of interest" description="Disordered" evidence="5">
    <location>
        <begin position="926"/>
        <end position="960"/>
    </location>
</feature>
<feature type="domain" description="Phosphatase tensin-type" evidence="9">
    <location>
        <begin position="378"/>
        <end position="549"/>
    </location>
</feature>
<dbReference type="InterPro" id="IPR029023">
    <property type="entry name" value="Tensin_phosphatase"/>
</dbReference>
<dbReference type="Pfam" id="PF00069">
    <property type="entry name" value="Pkinase"/>
    <property type="match status" value="1"/>
</dbReference>
<dbReference type="PROSITE" id="PS51182">
    <property type="entry name" value="C2_TENSIN"/>
    <property type="match status" value="1"/>
</dbReference>
<feature type="region of interest" description="Disordered" evidence="5">
    <location>
        <begin position="794"/>
        <end position="828"/>
    </location>
</feature>